<keyword evidence="1" id="KW-0812">Transmembrane</keyword>
<keyword evidence="3" id="KW-1185">Reference proteome</keyword>
<comment type="caution">
    <text evidence="2">The sequence shown here is derived from an EMBL/GenBank/DDBJ whole genome shotgun (WGS) entry which is preliminary data.</text>
</comment>
<feature type="transmembrane region" description="Helical" evidence="1">
    <location>
        <begin position="149"/>
        <end position="167"/>
    </location>
</feature>
<feature type="transmembrane region" description="Helical" evidence="1">
    <location>
        <begin position="179"/>
        <end position="206"/>
    </location>
</feature>
<evidence type="ECO:0000256" key="1">
    <source>
        <dbReference type="SAM" id="Phobius"/>
    </source>
</evidence>
<name>A0A8J2TZP8_9MICO</name>
<gene>
    <name evidence="2" type="ORF">GCM10011333_26150</name>
</gene>
<evidence type="ECO:0000313" key="3">
    <source>
        <dbReference type="Proteomes" id="UP000616114"/>
    </source>
</evidence>
<dbReference type="AlphaFoldDB" id="A0A8J2TZP8"/>
<organism evidence="2 3">
    <name type="scientific">Sediminivirga luteola</name>
    <dbReference type="NCBI Taxonomy" id="1774748"/>
    <lineage>
        <taxon>Bacteria</taxon>
        <taxon>Bacillati</taxon>
        <taxon>Actinomycetota</taxon>
        <taxon>Actinomycetes</taxon>
        <taxon>Micrococcales</taxon>
        <taxon>Brevibacteriaceae</taxon>
        <taxon>Sediminivirga</taxon>
    </lineage>
</organism>
<accession>A0A8J2TZP8</accession>
<proteinExistence type="predicted"/>
<dbReference type="EMBL" id="BMFY01000012">
    <property type="protein sequence ID" value="GGA21888.1"/>
    <property type="molecule type" value="Genomic_DNA"/>
</dbReference>
<reference evidence="2" key="2">
    <citation type="submission" date="2020-09" db="EMBL/GenBank/DDBJ databases">
        <authorList>
            <person name="Sun Q."/>
            <person name="Zhou Y."/>
        </authorList>
    </citation>
    <scope>NUCLEOTIDE SEQUENCE</scope>
    <source>
        <strain evidence="2">CGMCC 1.12785</strain>
    </source>
</reference>
<dbReference type="Proteomes" id="UP000616114">
    <property type="component" value="Unassembled WGS sequence"/>
</dbReference>
<sequence>MRLCPVPPPVLRRRDRPAAAPAGFGPSWADVSHLPGARGYADGMELGSNASRGLLAAVFVVHNAEELTFLNRGGMLPPALAARFPRLEGLYGRRRLAPVMLALTGAVAAVLSSRRPGATALHAAAAGALGANALVHIGRAAAERRYNPGAATAPALLGAAALHLVVVREHGPGKTAATAVLGALLMPAGIAAALAAGHGVTLAAVLTASRGQAPPG</sequence>
<keyword evidence="1" id="KW-0472">Membrane</keyword>
<evidence type="ECO:0008006" key="4">
    <source>
        <dbReference type="Google" id="ProtNLM"/>
    </source>
</evidence>
<evidence type="ECO:0000313" key="2">
    <source>
        <dbReference type="EMBL" id="GGA21888.1"/>
    </source>
</evidence>
<feature type="transmembrane region" description="Helical" evidence="1">
    <location>
        <begin position="96"/>
        <end position="113"/>
    </location>
</feature>
<dbReference type="InterPro" id="IPR025671">
    <property type="entry name" value="HXXEE"/>
</dbReference>
<protein>
    <recommendedName>
        <fullName evidence="4">HXXEE domain-containing protein</fullName>
    </recommendedName>
</protein>
<keyword evidence="1" id="KW-1133">Transmembrane helix</keyword>
<reference evidence="2" key="1">
    <citation type="journal article" date="2014" name="Int. J. Syst. Evol. Microbiol.">
        <title>Complete genome sequence of Corynebacterium casei LMG S-19264T (=DSM 44701T), isolated from a smear-ripened cheese.</title>
        <authorList>
            <consortium name="US DOE Joint Genome Institute (JGI-PGF)"/>
            <person name="Walter F."/>
            <person name="Albersmeier A."/>
            <person name="Kalinowski J."/>
            <person name="Ruckert C."/>
        </authorList>
    </citation>
    <scope>NUCLEOTIDE SEQUENCE</scope>
    <source>
        <strain evidence="2">CGMCC 1.12785</strain>
    </source>
</reference>
<feature type="transmembrane region" description="Helical" evidence="1">
    <location>
        <begin position="119"/>
        <end position="137"/>
    </location>
</feature>
<dbReference type="Pfam" id="PF13787">
    <property type="entry name" value="HXXEE"/>
    <property type="match status" value="1"/>
</dbReference>